<keyword evidence="1" id="KW-0812">Transmembrane</keyword>
<feature type="transmembrane region" description="Helical" evidence="1">
    <location>
        <begin position="110"/>
        <end position="130"/>
    </location>
</feature>
<evidence type="ECO:0000313" key="3">
    <source>
        <dbReference type="Proteomes" id="UP000324832"/>
    </source>
</evidence>
<name>A0A5E4QKA0_9NEOP</name>
<sequence>MNRTSFVRKLKQFLTLENFMNIQLLFGFYRKLHSTKWNTLGHFYCIAYFISVSSIAVHCLIYVVNQYNKIPMILHLLMFIVFKFFSLLTKRQYLVTYVSRLKSFDKIVKYKYVNFDPYFSFGIYFLLIFFPLTDEVVFCVPYINLLTAIALLLLRTSNILTIAPSVLIFNLFWNRMKFIRYQFGTINENHFTTDEKCRTIKKFILVYKYLLDNFRQVNNHIKFTMMIHNMEDSSTRYESNDGLHKHFNWIHNCFNFFLLLNKNTSVYFVSISSTAVYFIIYVADTFNKIPMILRLVNFIVFKFFSLTKRQYLLIYVSRLKSFDKIVNYKYVNFDPYLSFGIYFLLIFIALTDEFLFCISYINVFTAIPLGLLRLSNILTITPSVLIFNLFWNRMKFIRCKLRKINENHFTTDEKCSTIKKFILVYKYLLDNFRQVNNHIKFTMMIHEGKQLLCFIKNALFILFITSLIPIFQELILNEYDEIKKILAMGLMNYNETAQRTLLYDAIQYLLIRPPRYTIWRILPLDMSLMTGFTNISIGYIIVLISFYY</sequence>
<reference evidence="2 3" key="1">
    <citation type="submission" date="2017-07" db="EMBL/GenBank/DDBJ databases">
        <authorList>
            <person name="Talla V."/>
            <person name="Backstrom N."/>
        </authorList>
    </citation>
    <scope>NUCLEOTIDE SEQUENCE [LARGE SCALE GENOMIC DNA]</scope>
</reference>
<feature type="transmembrane region" description="Helical" evidence="1">
    <location>
        <begin position="142"/>
        <end position="173"/>
    </location>
</feature>
<dbReference type="EMBL" id="FZQP02003523">
    <property type="protein sequence ID" value="VVC98391.1"/>
    <property type="molecule type" value="Genomic_DNA"/>
</dbReference>
<feature type="transmembrane region" description="Helical" evidence="1">
    <location>
        <begin position="336"/>
        <end position="361"/>
    </location>
</feature>
<feature type="transmembrane region" description="Helical" evidence="1">
    <location>
        <begin position="367"/>
        <end position="391"/>
    </location>
</feature>
<feature type="transmembrane region" description="Helical" evidence="1">
    <location>
        <begin position="265"/>
        <end position="283"/>
    </location>
</feature>
<keyword evidence="3" id="KW-1185">Reference proteome</keyword>
<accession>A0A5E4QKA0</accession>
<feature type="transmembrane region" description="Helical" evidence="1">
    <location>
        <begin position="526"/>
        <end position="547"/>
    </location>
</feature>
<evidence type="ECO:0008006" key="4">
    <source>
        <dbReference type="Google" id="ProtNLM"/>
    </source>
</evidence>
<dbReference type="Proteomes" id="UP000324832">
    <property type="component" value="Unassembled WGS sequence"/>
</dbReference>
<feature type="transmembrane region" description="Helical" evidence="1">
    <location>
        <begin position="70"/>
        <end position="89"/>
    </location>
</feature>
<evidence type="ECO:0000313" key="2">
    <source>
        <dbReference type="EMBL" id="VVC98391.1"/>
    </source>
</evidence>
<proteinExistence type="predicted"/>
<gene>
    <name evidence="2" type="ORF">LSINAPIS_LOCUS9477</name>
</gene>
<feature type="transmembrane region" description="Helical" evidence="1">
    <location>
        <begin position="295"/>
        <end position="316"/>
    </location>
</feature>
<dbReference type="AlphaFoldDB" id="A0A5E4QKA0"/>
<evidence type="ECO:0000256" key="1">
    <source>
        <dbReference type="SAM" id="Phobius"/>
    </source>
</evidence>
<keyword evidence="1" id="KW-0472">Membrane</keyword>
<keyword evidence="1" id="KW-1133">Transmembrane helix</keyword>
<feature type="transmembrane region" description="Helical" evidence="1">
    <location>
        <begin position="451"/>
        <end position="471"/>
    </location>
</feature>
<protein>
    <recommendedName>
        <fullName evidence="4">Gustatory receptor</fullName>
    </recommendedName>
</protein>
<organism evidence="2 3">
    <name type="scientific">Leptidea sinapis</name>
    <dbReference type="NCBI Taxonomy" id="189913"/>
    <lineage>
        <taxon>Eukaryota</taxon>
        <taxon>Metazoa</taxon>
        <taxon>Ecdysozoa</taxon>
        <taxon>Arthropoda</taxon>
        <taxon>Hexapoda</taxon>
        <taxon>Insecta</taxon>
        <taxon>Pterygota</taxon>
        <taxon>Neoptera</taxon>
        <taxon>Endopterygota</taxon>
        <taxon>Lepidoptera</taxon>
        <taxon>Glossata</taxon>
        <taxon>Ditrysia</taxon>
        <taxon>Papilionoidea</taxon>
        <taxon>Pieridae</taxon>
        <taxon>Dismorphiinae</taxon>
        <taxon>Leptidea</taxon>
    </lineage>
</organism>
<feature type="transmembrane region" description="Helical" evidence="1">
    <location>
        <begin position="41"/>
        <end position="64"/>
    </location>
</feature>